<accession>A0A9P7ZJD3</accession>
<proteinExistence type="predicted"/>
<gene>
    <name evidence="1" type="ORF">F5Z01DRAFT_156177</name>
</gene>
<organism evidence="1 2">
    <name type="scientific">Emericellopsis atlantica</name>
    <dbReference type="NCBI Taxonomy" id="2614577"/>
    <lineage>
        <taxon>Eukaryota</taxon>
        <taxon>Fungi</taxon>
        <taxon>Dikarya</taxon>
        <taxon>Ascomycota</taxon>
        <taxon>Pezizomycotina</taxon>
        <taxon>Sordariomycetes</taxon>
        <taxon>Hypocreomycetidae</taxon>
        <taxon>Hypocreales</taxon>
        <taxon>Bionectriaceae</taxon>
        <taxon>Emericellopsis</taxon>
    </lineage>
</organism>
<sequence>MNLMLSSKPCSGTLMTLMARCICIGKTTAQEHTCRYDTIPFFYTLQTGNNFEPPLPSRESHAPLIDSMCNLCNITIRGAAASGKPVFLDTLGRAPALFVLIASSPTRLILLSGLQRVRLFCLRSTRCACFADVRRVNSVPPRP</sequence>
<name>A0A9P7ZJD3_9HYPO</name>
<dbReference type="EMBL" id="MU251258">
    <property type="protein sequence ID" value="KAG9253193.1"/>
    <property type="molecule type" value="Genomic_DNA"/>
</dbReference>
<comment type="caution">
    <text evidence="1">The sequence shown here is derived from an EMBL/GenBank/DDBJ whole genome shotgun (WGS) entry which is preliminary data.</text>
</comment>
<evidence type="ECO:0000313" key="1">
    <source>
        <dbReference type="EMBL" id="KAG9253193.1"/>
    </source>
</evidence>
<dbReference type="RefSeq" id="XP_046117117.1">
    <property type="nucleotide sequence ID" value="XM_046257760.1"/>
</dbReference>
<keyword evidence="2" id="KW-1185">Reference proteome</keyword>
<evidence type="ECO:0000313" key="2">
    <source>
        <dbReference type="Proteomes" id="UP000887229"/>
    </source>
</evidence>
<dbReference type="AlphaFoldDB" id="A0A9P7ZJD3"/>
<reference evidence="1" key="1">
    <citation type="journal article" date="2021" name="IMA Fungus">
        <title>Genomic characterization of three marine fungi, including Emericellopsis atlantica sp. nov. with signatures of a generalist lifestyle and marine biomass degradation.</title>
        <authorList>
            <person name="Hagestad O.C."/>
            <person name="Hou L."/>
            <person name="Andersen J.H."/>
            <person name="Hansen E.H."/>
            <person name="Altermark B."/>
            <person name="Li C."/>
            <person name="Kuhnert E."/>
            <person name="Cox R.J."/>
            <person name="Crous P.W."/>
            <person name="Spatafora J.W."/>
            <person name="Lail K."/>
            <person name="Amirebrahimi M."/>
            <person name="Lipzen A."/>
            <person name="Pangilinan J."/>
            <person name="Andreopoulos W."/>
            <person name="Hayes R.D."/>
            <person name="Ng V."/>
            <person name="Grigoriev I.V."/>
            <person name="Jackson S.A."/>
            <person name="Sutton T.D.S."/>
            <person name="Dobson A.D.W."/>
            <person name="Rama T."/>
        </authorList>
    </citation>
    <scope>NUCLEOTIDE SEQUENCE</scope>
    <source>
        <strain evidence="1">TS7</strain>
    </source>
</reference>
<dbReference type="GeneID" id="70288663"/>
<protein>
    <submittedName>
        <fullName evidence="1">Uncharacterized protein</fullName>
    </submittedName>
</protein>
<dbReference type="Proteomes" id="UP000887229">
    <property type="component" value="Unassembled WGS sequence"/>
</dbReference>